<dbReference type="InterPro" id="IPR050101">
    <property type="entry name" value="CinA"/>
</dbReference>
<dbReference type="Proteomes" id="UP000237351">
    <property type="component" value="Chromosome"/>
</dbReference>
<proteinExistence type="predicted"/>
<accession>A0A1W6N2F6</accession>
<evidence type="ECO:0000259" key="1">
    <source>
        <dbReference type="SMART" id="SM00852"/>
    </source>
</evidence>
<dbReference type="EMBL" id="CP008743">
    <property type="protein sequence ID" value="ARN84017.1"/>
    <property type="molecule type" value="Genomic_DNA"/>
</dbReference>
<dbReference type="Gene3D" id="3.40.980.10">
    <property type="entry name" value="MoaB/Mog-like domain"/>
    <property type="match status" value="1"/>
</dbReference>
<dbReference type="PANTHER" id="PTHR13939:SF0">
    <property type="entry name" value="NMN AMIDOHYDROLASE-LIKE PROTEIN YFAY"/>
    <property type="match status" value="1"/>
</dbReference>
<name>A0A1W6N2F6_9PROT</name>
<gene>
    <name evidence="2" type="ORF">GQ61_00105</name>
</gene>
<dbReference type="OrthoDB" id="9801454at2"/>
<evidence type="ECO:0000313" key="3">
    <source>
        <dbReference type="Proteomes" id="UP000237351"/>
    </source>
</evidence>
<dbReference type="Pfam" id="PF00994">
    <property type="entry name" value="MoCF_biosynth"/>
    <property type="match status" value="1"/>
</dbReference>
<dbReference type="InterPro" id="IPR056596">
    <property type="entry name" value="FLAD1_M"/>
</dbReference>
<dbReference type="CDD" id="cd00885">
    <property type="entry name" value="cinA"/>
    <property type="match status" value="1"/>
</dbReference>
<dbReference type="SMART" id="SM00852">
    <property type="entry name" value="MoCF_biosynth"/>
    <property type="match status" value="1"/>
</dbReference>
<dbReference type="AlphaFoldDB" id="A0A1W6N2F6"/>
<protein>
    <recommendedName>
        <fullName evidence="1">MoaB/Mog domain-containing protein</fullName>
    </recommendedName>
</protein>
<dbReference type="STRING" id="1414854.GQ61_00105"/>
<organism evidence="2 3">
    <name type="scientific">Candidatus Nucleicultrix amoebiphila FS5</name>
    <dbReference type="NCBI Taxonomy" id="1414854"/>
    <lineage>
        <taxon>Bacteria</taxon>
        <taxon>Pseudomonadati</taxon>
        <taxon>Pseudomonadota</taxon>
        <taxon>Alphaproteobacteria</taxon>
        <taxon>Holosporales</taxon>
        <taxon>Candidatus Nucleicultricaceae</taxon>
        <taxon>Candidatus Nucleicultrix</taxon>
    </lineage>
</organism>
<dbReference type="RefSeq" id="WP_085783359.1">
    <property type="nucleotide sequence ID" value="NZ_CP008743.1"/>
</dbReference>
<keyword evidence="3" id="KW-1185">Reference proteome</keyword>
<sequence length="255" mass="28383">MVQNNSKLPSTACAIIIGNEILSGQTQDANVIFIAKHMAKLGILFKECRFIQDDEAQIITAITECSPKYSYVFTTGGIGPTHDDITSMAVAKAFNLPFTRNNEAFKRIFSVVPQRSEEDSRQLMANMPEGAILIDNPISHAPGFQINNVFVLAGVPDIMQAMLLTLTPRLSGGQQRHSKAILCLAFESRIANDLREIQKEHPNVEIGSYPTWHISKEKGVKLVFKSFDLNEIETVERKVMAMAEKLGYQAEEIEI</sequence>
<dbReference type="PANTHER" id="PTHR13939">
    <property type="entry name" value="NICOTINAMIDE-NUCLEOTIDE AMIDOHYDROLASE PNCC"/>
    <property type="match status" value="1"/>
</dbReference>
<dbReference type="KEGG" id="naf:GQ61_00105"/>
<dbReference type="InterPro" id="IPR036425">
    <property type="entry name" value="MoaB/Mog-like_dom_sf"/>
</dbReference>
<dbReference type="SUPFAM" id="SSF53218">
    <property type="entry name" value="Molybdenum cofactor biosynthesis proteins"/>
    <property type="match status" value="1"/>
</dbReference>
<feature type="domain" description="MoaB/Mog" evidence="1">
    <location>
        <begin position="13"/>
        <end position="173"/>
    </location>
</feature>
<reference evidence="2 3" key="1">
    <citation type="submission" date="2014-06" db="EMBL/GenBank/DDBJ databases">
        <title>The genome of the endonuclear symbiont Nucleicultrix amoebiphila.</title>
        <authorList>
            <person name="Schulz F."/>
            <person name="Horn M."/>
        </authorList>
    </citation>
    <scope>NUCLEOTIDE SEQUENCE [LARGE SCALE GENOMIC DNA]</scope>
    <source>
        <strain evidence="2 3">FS5</strain>
    </source>
</reference>
<dbReference type="Pfam" id="PF24102">
    <property type="entry name" value="FLAD1_M"/>
    <property type="match status" value="1"/>
</dbReference>
<evidence type="ECO:0000313" key="2">
    <source>
        <dbReference type="EMBL" id="ARN84017.1"/>
    </source>
</evidence>
<dbReference type="InterPro" id="IPR001453">
    <property type="entry name" value="MoaB/Mog_dom"/>
</dbReference>